<name>A0ABP0Z3Q9_9ROSI</name>
<proteinExistence type="predicted"/>
<evidence type="ECO:0000313" key="2">
    <source>
        <dbReference type="Proteomes" id="UP001642487"/>
    </source>
</evidence>
<evidence type="ECO:0000313" key="1">
    <source>
        <dbReference type="EMBL" id="CAK9325580.1"/>
    </source>
</evidence>
<dbReference type="Proteomes" id="UP001642487">
    <property type="component" value="Chromosome 7"/>
</dbReference>
<protein>
    <submittedName>
        <fullName evidence="1">Uncharacterized protein</fullName>
    </submittedName>
</protein>
<keyword evidence="2" id="KW-1185">Reference proteome</keyword>
<reference evidence="1 2" key="1">
    <citation type="submission" date="2024-03" db="EMBL/GenBank/DDBJ databases">
        <authorList>
            <person name="Gkanogiannis A."/>
            <person name="Becerra Lopez-Lavalle L."/>
        </authorList>
    </citation>
    <scope>NUCLEOTIDE SEQUENCE [LARGE SCALE GENOMIC DNA]</scope>
</reference>
<gene>
    <name evidence="1" type="ORF">CITCOLO1_LOCUS17846</name>
</gene>
<accession>A0ABP0Z3Q9</accession>
<dbReference type="EMBL" id="OZ021741">
    <property type="protein sequence ID" value="CAK9325580.1"/>
    <property type="molecule type" value="Genomic_DNA"/>
</dbReference>
<organism evidence="1 2">
    <name type="scientific">Citrullus colocynthis</name>
    <name type="common">colocynth</name>
    <dbReference type="NCBI Taxonomy" id="252529"/>
    <lineage>
        <taxon>Eukaryota</taxon>
        <taxon>Viridiplantae</taxon>
        <taxon>Streptophyta</taxon>
        <taxon>Embryophyta</taxon>
        <taxon>Tracheophyta</taxon>
        <taxon>Spermatophyta</taxon>
        <taxon>Magnoliopsida</taxon>
        <taxon>eudicotyledons</taxon>
        <taxon>Gunneridae</taxon>
        <taxon>Pentapetalae</taxon>
        <taxon>rosids</taxon>
        <taxon>fabids</taxon>
        <taxon>Cucurbitales</taxon>
        <taxon>Cucurbitaceae</taxon>
        <taxon>Benincaseae</taxon>
        <taxon>Citrullus</taxon>
    </lineage>
</organism>
<sequence length="88" mass="10496">MLSSNSIKEHTAFLWFLPINLQPLKFKGFKVGYPNGKCTLLNKIHMDKRVYIRSFLYPFLYWFESSSLDVKMQWPSSIWTMLWVSGEK</sequence>